<protein>
    <submittedName>
        <fullName evidence="6">Cytochrome c biogenesis protein ResB</fullName>
    </submittedName>
</protein>
<reference evidence="6 7" key="1">
    <citation type="submission" date="2019-04" db="EMBL/GenBank/DDBJ databases">
        <authorList>
            <person name="Liu Q."/>
            <person name="Xin Y.-H."/>
        </authorList>
    </citation>
    <scope>NUCLEOTIDE SEQUENCE [LARGE SCALE GENOMIC DNA]</scope>
    <source>
        <strain evidence="6 7">AM23</strain>
    </source>
</reference>
<dbReference type="GO" id="GO:0017004">
    <property type="term" value="P:cytochrome complex assembly"/>
    <property type="evidence" value="ECO:0007669"/>
    <property type="project" value="UniProtKB-KW"/>
</dbReference>
<keyword evidence="7" id="KW-1185">Reference proteome</keyword>
<evidence type="ECO:0000256" key="5">
    <source>
        <dbReference type="ARBA" id="ARBA00023136"/>
    </source>
</evidence>
<proteinExistence type="predicted"/>
<evidence type="ECO:0000256" key="2">
    <source>
        <dbReference type="ARBA" id="ARBA00022692"/>
    </source>
</evidence>
<dbReference type="PANTHER" id="PTHR31566:SF0">
    <property type="entry name" value="CYTOCHROME C BIOGENESIS PROTEIN CCS1, CHLOROPLASTIC"/>
    <property type="match status" value="1"/>
</dbReference>
<dbReference type="Proteomes" id="UP000305233">
    <property type="component" value="Unassembled WGS sequence"/>
</dbReference>
<gene>
    <name evidence="6" type="ORF">E8P82_13995</name>
</gene>
<keyword evidence="4" id="KW-1133">Transmembrane helix</keyword>
<dbReference type="GO" id="GO:0016020">
    <property type="term" value="C:membrane"/>
    <property type="evidence" value="ECO:0007669"/>
    <property type="project" value="UniProtKB-SubCell"/>
</dbReference>
<accession>A0A4S5E0M1</accession>
<comment type="subcellular location">
    <subcellularLocation>
        <location evidence="1">Membrane</location>
        <topology evidence="1">Multi-pass membrane protein</topology>
    </subcellularLocation>
</comment>
<dbReference type="AlphaFoldDB" id="A0A4S5E0M1"/>
<dbReference type="RefSeq" id="WP_136455672.1">
    <property type="nucleotide sequence ID" value="NZ_VSLD01000008.1"/>
</dbReference>
<organism evidence="6 7">
    <name type="scientific">Arthrobacter echini</name>
    <dbReference type="NCBI Taxonomy" id="1529066"/>
    <lineage>
        <taxon>Bacteria</taxon>
        <taxon>Bacillati</taxon>
        <taxon>Actinomycetota</taxon>
        <taxon>Actinomycetes</taxon>
        <taxon>Micrococcales</taxon>
        <taxon>Micrococcaceae</taxon>
        <taxon>Arthrobacter</taxon>
    </lineage>
</organism>
<evidence type="ECO:0000313" key="7">
    <source>
        <dbReference type="Proteomes" id="UP000305233"/>
    </source>
</evidence>
<name>A0A4S5E0M1_9MICC</name>
<dbReference type="InterPro" id="IPR023494">
    <property type="entry name" value="Cyt_c_bgen_Ccs1/CcsB/ResB"/>
</dbReference>
<keyword evidence="2" id="KW-0812">Transmembrane</keyword>
<evidence type="ECO:0000313" key="6">
    <source>
        <dbReference type="EMBL" id="THJ64802.1"/>
    </source>
</evidence>
<dbReference type="Pfam" id="PF05140">
    <property type="entry name" value="ResB"/>
    <property type="match status" value="1"/>
</dbReference>
<dbReference type="OrthoDB" id="3949537at2"/>
<dbReference type="PANTHER" id="PTHR31566">
    <property type="entry name" value="CYTOCHROME C BIOGENESIS PROTEIN CCS1, CHLOROPLASTIC"/>
    <property type="match status" value="1"/>
</dbReference>
<evidence type="ECO:0000256" key="4">
    <source>
        <dbReference type="ARBA" id="ARBA00022989"/>
    </source>
</evidence>
<keyword evidence="5" id="KW-0472">Membrane</keyword>
<comment type="caution">
    <text evidence="6">The sequence shown here is derived from an EMBL/GenBank/DDBJ whole genome shotgun (WGS) entry which is preliminary data.</text>
</comment>
<dbReference type="EMBL" id="SSWH01000017">
    <property type="protein sequence ID" value="THJ64802.1"/>
    <property type="molecule type" value="Genomic_DNA"/>
</dbReference>
<dbReference type="InterPro" id="IPR007816">
    <property type="entry name" value="ResB-like_domain"/>
</dbReference>
<evidence type="ECO:0000256" key="1">
    <source>
        <dbReference type="ARBA" id="ARBA00004141"/>
    </source>
</evidence>
<evidence type="ECO:0000256" key="3">
    <source>
        <dbReference type="ARBA" id="ARBA00022748"/>
    </source>
</evidence>
<sequence length="551" mass="58924">MASKAGTETTLPTLGPLGMLRWVWRQLTSMRTALQLLLLLAVAAVPGSLFPQRPANPAVVTQYLKDNPDTGPWLDRFQLFDVFSSVWFSAIYLLLFTSLVGCVIPRTRAHLKSLKAPPPRTPRNLSRLPQHGYLTLHSNPSEKTSEAPTPGDAIADAALLLKKSGYRVNTRDMDTSQPSVGAERGFTKEAGNLLFHTALIGVLVSVAVGGMFGYRGQKLIVEGEGFTNSLIGYDSFAPGTNFDENSLTPFALTLKDFDVVFNRDEPATYGQPLDFTAAMTVQENPAAAPVDQTLKVNSPIGIGGANIYLVGNGYAPLITVRDGEGNIAFSGPVPSQPTDTAYTSTVVIKAPDAQPEQLGFVGFFLPTAVVDSTGLAFGSDPDPFNPQLNLNSYYGDLGLDDGTPVSVYQLDTTDLTQLNGRDNPAGGIVLGAEQTYDLPDGKGSITFDGLKRFIALDITYDPGKIGALVFSTLALTGLILSLVTARRRAWITAHTNPDGTTELEYGFLARGEDHGLKAEAAKIRARLISRWPAAASLPATAHPTGKAHHVP</sequence>
<keyword evidence="3" id="KW-0201">Cytochrome c-type biogenesis</keyword>